<feature type="region of interest" description="Disordered" evidence="1">
    <location>
        <begin position="1"/>
        <end position="30"/>
    </location>
</feature>
<name>A0A7G8PKB0_9MYCO</name>
<proteinExistence type="predicted"/>
<evidence type="ECO:0000313" key="2">
    <source>
        <dbReference type="EMBL" id="QNJ94776.1"/>
    </source>
</evidence>
<accession>A0A7G8PKB0</accession>
<dbReference type="AlphaFoldDB" id="A0A7G8PKB0"/>
<organism evidence="2 3">
    <name type="scientific">Mycolicibacterium fluoranthenivorans</name>
    <dbReference type="NCBI Taxonomy" id="258505"/>
    <lineage>
        <taxon>Bacteria</taxon>
        <taxon>Bacillati</taxon>
        <taxon>Actinomycetota</taxon>
        <taxon>Actinomycetes</taxon>
        <taxon>Mycobacteriales</taxon>
        <taxon>Mycobacteriaceae</taxon>
        <taxon>Mycolicibacterium</taxon>
    </lineage>
</organism>
<reference evidence="2 3" key="1">
    <citation type="submission" date="2020-07" db="EMBL/GenBank/DDBJ databases">
        <title>Draft genome sequence of four isobutane-metabolizing strains capable of cometabolically degrading diverse ether contaminants.</title>
        <authorList>
            <person name="Chen W."/>
            <person name="Faulkner N."/>
            <person name="Smith C."/>
            <person name="Hyman M."/>
        </authorList>
    </citation>
    <scope>NUCLEOTIDE SEQUENCE [LARGE SCALE GENOMIC DNA]</scope>
    <source>
        <strain evidence="2 3">2A</strain>
    </source>
</reference>
<evidence type="ECO:0008006" key="4">
    <source>
        <dbReference type="Google" id="ProtNLM"/>
    </source>
</evidence>
<sequence>MSIAQASKHSPGDLPRATAAGQPDRRPKLDNFDRSLLNFVIQWRPYGLPPDEESLPLFGIRERDLPQRIHTIASAWLHRDISLMDRVQIVRALAAVQSAL</sequence>
<evidence type="ECO:0000256" key="1">
    <source>
        <dbReference type="SAM" id="MobiDB-lite"/>
    </source>
</evidence>
<evidence type="ECO:0000313" key="3">
    <source>
        <dbReference type="Proteomes" id="UP000515498"/>
    </source>
</evidence>
<protein>
    <recommendedName>
        <fullName evidence="4">DUF3263 domain-containing protein</fullName>
    </recommendedName>
</protein>
<dbReference type="Proteomes" id="UP000515498">
    <property type="component" value="Chromosome"/>
</dbReference>
<gene>
    <name evidence="2" type="ORF">HZU40_11305</name>
</gene>
<dbReference type="RefSeq" id="WP_139170182.1">
    <property type="nucleotide sequence ID" value="NZ_CP059894.1"/>
</dbReference>
<dbReference type="KEGG" id="mflu:HZU40_11305"/>
<dbReference type="EMBL" id="CP059894">
    <property type="protein sequence ID" value="QNJ94776.1"/>
    <property type="molecule type" value="Genomic_DNA"/>
</dbReference>